<dbReference type="InterPro" id="IPR013094">
    <property type="entry name" value="AB_hydrolase_3"/>
</dbReference>
<name>A0A5Q0GYY6_SACSY</name>
<evidence type="ECO:0000313" key="3">
    <source>
        <dbReference type="EMBL" id="QFZ19169.1"/>
    </source>
</evidence>
<organism evidence="3 4">
    <name type="scientific">Saccharothrix syringae</name>
    <name type="common">Nocardiopsis syringae</name>
    <dbReference type="NCBI Taxonomy" id="103733"/>
    <lineage>
        <taxon>Bacteria</taxon>
        <taxon>Bacillati</taxon>
        <taxon>Actinomycetota</taxon>
        <taxon>Actinomycetes</taxon>
        <taxon>Pseudonocardiales</taxon>
        <taxon>Pseudonocardiaceae</taxon>
        <taxon>Saccharothrix</taxon>
    </lineage>
</organism>
<evidence type="ECO:0000256" key="1">
    <source>
        <dbReference type="ARBA" id="ARBA00022801"/>
    </source>
</evidence>
<keyword evidence="4" id="KW-1185">Reference proteome</keyword>
<dbReference type="GO" id="GO:0016787">
    <property type="term" value="F:hydrolase activity"/>
    <property type="evidence" value="ECO:0007669"/>
    <property type="project" value="UniProtKB-KW"/>
</dbReference>
<feature type="domain" description="Alpha/beta hydrolase fold-3" evidence="2">
    <location>
        <begin position="70"/>
        <end position="273"/>
    </location>
</feature>
<accession>A0A5Q0GYY6</accession>
<evidence type="ECO:0000259" key="2">
    <source>
        <dbReference type="Pfam" id="PF07859"/>
    </source>
</evidence>
<dbReference type="KEGG" id="ssyi:EKG83_18500"/>
<dbReference type="Pfam" id="PF07859">
    <property type="entry name" value="Abhydrolase_3"/>
    <property type="match status" value="1"/>
</dbReference>
<proteinExistence type="predicted"/>
<keyword evidence="1 3" id="KW-0378">Hydrolase</keyword>
<dbReference type="AlphaFoldDB" id="A0A5Q0GYY6"/>
<reference evidence="4" key="1">
    <citation type="journal article" date="2021" name="Curr. Microbiol.">
        <title>Complete genome of nocamycin-producing strain Saccharothrix syringae NRRL B-16468 reveals the biosynthetic potential for secondary metabolites.</title>
        <authorList>
            <person name="Mo X."/>
            <person name="Yang S."/>
        </authorList>
    </citation>
    <scope>NUCLEOTIDE SEQUENCE [LARGE SCALE GENOMIC DNA]</scope>
    <source>
        <strain evidence="4">ATCC 51364 / DSM 43886 / JCM 6844 / KCTC 9398 / NBRC 14523 / NRRL B-16468 / INA 2240</strain>
    </source>
</reference>
<dbReference type="InterPro" id="IPR029058">
    <property type="entry name" value="AB_hydrolase_fold"/>
</dbReference>
<dbReference type="EMBL" id="CP034550">
    <property type="protein sequence ID" value="QFZ19169.1"/>
    <property type="molecule type" value="Genomic_DNA"/>
</dbReference>
<dbReference type="PANTHER" id="PTHR48081">
    <property type="entry name" value="AB HYDROLASE SUPERFAMILY PROTEIN C4A8.06C"/>
    <property type="match status" value="1"/>
</dbReference>
<dbReference type="InterPro" id="IPR050300">
    <property type="entry name" value="GDXG_lipolytic_enzyme"/>
</dbReference>
<dbReference type="RefSeq" id="WP_033434160.1">
    <property type="nucleotide sequence ID" value="NZ_CP034550.1"/>
</dbReference>
<protein>
    <submittedName>
        <fullName evidence="3">Alpha/beta hydrolase</fullName>
    </submittedName>
</protein>
<evidence type="ECO:0000313" key="4">
    <source>
        <dbReference type="Proteomes" id="UP000325787"/>
    </source>
</evidence>
<dbReference type="OrthoDB" id="9803828at2"/>
<dbReference type="Gene3D" id="3.40.50.1820">
    <property type="entry name" value="alpha/beta hydrolase"/>
    <property type="match status" value="1"/>
</dbReference>
<sequence length="300" mass="31725">MSILSHPRVADVAARLLASVTAAKGLGPGQPRFPECAARTEEVAVPTRHGEVAATLYHPPAGPPTPAVHVNAHGGGFVMGRPADDDPWCRYLATHAGVVVVNTSYALAPRQRFPVPVEQVYDVVRWACAPERGWGRVSVGGQSAGGSLAAGAARLALEHGGPDIALQVLHYPPLNLVARAKDKPSAGRRPVVAPWLSEVFDTAYIPDPARRADRLASPVWGDNADHLEGIAPALVVTAELDRLHPEGAAYAGRLDAVGALVEHHVVPGVDHGYNLTGDHEEVTRRVYDLMAGHVARATRS</sequence>
<gene>
    <name evidence="3" type="ORF">EKG83_18500</name>
</gene>
<dbReference type="SUPFAM" id="SSF53474">
    <property type="entry name" value="alpha/beta-Hydrolases"/>
    <property type="match status" value="1"/>
</dbReference>
<dbReference type="PANTHER" id="PTHR48081:SF8">
    <property type="entry name" value="ALPHA_BETA HYDROLASE FOLD-3 DOMAIN-CONTAINING PROTEIN-RELATED"/>
    <property type="match status" value="1"/>
</dbReference>
<dbReference type="Proteomes" id="UP000325787">
    <property type="component" value="Chromosome"/>
</dbReference>